<dbReference type="GO" id="GO:0015920">
    <property type="term" value="P:lipopolysaccharide transport"/>
    <property type="evidence" value="ECO:0007669"/>
    <property type="project" value="InterPro"/>
</dbReference>
<dbReference type="PATRIC" id="fig|29423.5.peg.726"/>
<dbReference type="AlphaFoldDB" id="A0A0W0XG62"/>
<comment type="caution">
    <text evidence="5">The sequence shown here is derived from an EMBL/GenBank/DDBJ whole genome shotgun (WGS) entry which is preliminary data.</text>
</comment>
<evidence type="ECO:0000313" key="6">
    <source>
        <dbReference type="Proteomes" id="UP000054858"/>
    </source>
</evidence>
<dbReference type="InterPro" id="IPR005653">
    <property type="entry name" value="OstA-like_N"/>
</dbReference>
<evidence type="ECO:0000256" key="2">
    <source>
        <dbReference type="ARBA" id="ARBA00022729"/>
    </source>
</evidence>
<dbReference type="Pfam" id="PF03968">
    <property type="entry name" value="LptD_N"/>
    <property type="match status" value="1"/>
</dbReference>
<organism evidence="5 6">
    <name type="scientific">Legionella oakridgensis</name>
    <dbReference type="NCBI Taxonomy" id="29423"/>
    <lineage>
        <taxon>Bacteria</taxon>
        <taxon>Pseudomonadati</taxon>
        <taxon>Pseudomonadota</taxon>
        <taxon>Gammaproteobacteria</taxon>
        <taxon>Legionellales</taxon>
        <taxon>Legionellaceae</taxon>
        <taxon>Legionella</taxon>
    </lineage>
</organism>
<dbReference type="InterPro" id="IPR014340">
    <property type="entry name" value="LptA"/>
</dbReference>
<evidence type="ECO:0000313" key="5">
    <source>
        <dbReference type="EMBL" id="KTD43523.1"/>
    </source>
</evidence>
<dbReference type="GO" id="GO:0030288">
    <property type="term" value="C:outer membrane-bounded periplasmic space"/>
    <property type="evidence" value="ECO:0007669"/>
    <property type="project" value="TreeGrafter"/>
</dbReference>
<keyword evidence="3" id="KW-0574">Periplasm</keyword>
<keyword evidence="1" id="KW-0813">Transport</keyword>
<evidence type="ECO:0000256" key="3">
    <source>
        <dbReference type="ARBA" id="ARBA00022764"/>
    </source>
</evidence>
<dbReference type="Gene3D" id="2.60.450.10">
    <property type="entry name" value="Lipopolysaccharide (LPS) transport protein A like domain"/>
    <property type="match status" value="1"/>
</dbReference>
<reference evidence="5 6" key="1">
    <citation type="submission" date="2015-11" db="EMBL/GenBank/DDBJ databases">
        <title>Genomic analysis of 38 Legionella species identifies large and diverse effector repertoires.</title>
        <authorList>
            <person name="Burstein D."/>
            <person name="Amaro F."/>
            <person name="Zusman T."/>
            <person name="Lifshitz Z."/>
            <person name="Cohen O."/>
            <person name="Gilbert J.A."/>
            <person name="Pupko T."/>
            <person name="Shuman H.A."/>
            <person name="Segal G."/>
        </authorList>
    </citation>
    <scope>NUCLEOTIDE SEQUENCE [LARGE SCALE GENOMIC DNA]</scope>
    <source>
        <strain evidence="5 6">Oak Ridge-10</strain>
    </source>
</reference>
<gene>
    <name evidence="5" type="primary">lptA</name>
    <name evidence="5" type="ORF">Loak_0698</name>
</gene>
<dbReference type="GO" id="GO:0017089">
    <property type="term" value="F:glycolipid transfer activity"/>
    <property type="evidence" value="ECO:0007669"/>
    <property type="project" value="TreeGrafter"/>
</dbReference>
<evidence type="ECO:0000259" key="4">
    <source>
        <dbReference type="Pfam" id="PF03968"/>
    </source>
</evidence>
<dbReference type="NCBIfam" id="TIGR03002">
    <property type="entry name" value="outer_YhbN_LptA"/>
    <property type="match status" value="1"/>
</dbReference>
<name>A0A0W0XG62_9GAMM</name>
<evidence type="ECO:0000256" key="1">
    <source>
        <dbReference type="ARBA" id="ARBA00022448"/>
    </source>
</evidence>
<dbReference type="PANTHER" id="PTHR36504:SF1">
    <property type="entry name" value="LIPOPOLYSACCHARIDE EXPORT SYSTEM PROTEIN LPTA"/>
    <property type="match status" value="1"/>
</dbReference>
<sequence length="181" mass="20682">MIHNMARSYIAIVSLSLPKFLLFLFFFIAANAAFALPEDRQQVLQLRADSADLNQEKHLGIYIGHVELDQGSTHLRAAEAITQGNSDNKLIRAVAKGNKEEQAHYWTLTAPDKPPLHAYANEIYYYPERHLIELIGQARIEQGQNSFLAPKITYDTERQHVLTHRDQKARTVITIYPEKKS</sequence>
<keyword evidence="2" id="KW-0732">Signal</keyword>
<dbReference type="GO" id="GO:0009279">
    <property type="term" value="C:cell outer membrane"/>
    <property type="evidence" value="ECO:0007669"/>
    <property type="project" value="TreeGrafter"/>
</dbReference>
<accession>A0A0W0XG62</accession>
<dbReference type="InterPro" id="IPR052037">
    <property type="entry name" value="LPS_export_LptA"/>
</dbReference>
<protein>
    <submittedName>
        <fullName evidence="5">Lipopolysaccharide export system protein LptA</fullName>
    </submittedName>
</protein>
<dbReference type="PANTHER" id="PTHR36504">
    <property type="entry name" value="LIPOPOLYSACCHARIDE EXPORT SYSTEM PROTEIN LPTA"/>
    <property type="match status" value="1"/>
</dbReference>
<dbReference type="Proteomes" id="UP000054858">
    <property type="component" value="Unassembled WGS sequence"/>
</dbReference>
<dbReference type="EMBL" id="LNYP01000008">
    <property type="protein sequence ID" value="KTD43523.1"/>
    <property type="molecule type" value="Genomic_DNA"/>
</dbReference>
<proteinExistence type="predicted"/>
<dbReference type="GO" id="GO:0001530">
    <property type="term" value="F:lipopolysaccharide binding"/>
    <property type="evidence" value="ECO:0007669"/>
    <property type="project" value="InterPro"/>
</dbReference>
<feature type="domain" description="Organic solvent tolerance-like N-terminal" evidence="4">
    <location>
        <begin position="46"/>
        <end position="159"/>
    </location>
</feature>